<comment type="caution">
    <text evidence="1">The sequence shown here is derived from an EMBL/GenBank/DDBJ whole genome shotgun (WGS) entry which is preliminary data.</text>
</comment>
<dbReference type="OrthoDB" id="3565018at2759"/>
<accession>A0A8H6CH66</accession>
<dbReference type="Proteomes" id="UP000578531">
    <property type="component" value="Unassembled WGS sequence"/>
</dbReference>
<dbReference type="GeneID" id="59294876"/>
<dbReference type="RefSeq" id="XP_037158023.1">
    <property type="nucleotide sequence ID" value="XM_037315072.1"/>
</dbReference>
<gene>
    <name evidence="1" type="ORF">HO173_013249</name>
</gene>
<organism evidence="1 2">
    <name type="scientific">Letharia columbiana</name>
    <dbReference type="NCBI Taxonomy" id="112416"/>
    <lineage>
        <taxon>Eukaryota</taxon>
        <taxon>Fungi</taxon>
        <taxon>Dikarya</taxon>
        <taxon>Ascomycota</taxon>
        <taxon>Pezizomycotina</taxon>
        <taxon>Lecanoromycetes</taxon>
        <taxon>OSLEUM clade</taxon>
        <taxon>Lecanoromycetidae</taxon>
        <taxon>Lecanorales</taxon>
        <taxon>Lecanorineae</taxon>
        <taxon>Parmeliaceae</taxon>
        <taxon>Letharia</taxon>
    </lineage>
</organism>
<evidence type="ECO:0000313" key="1">
    <source>
        <dbReference type="EMBL" id="KAF6223149.1"/>
    </source>
</evidence>
<dbReference type="EMBL" id="JACCJC010000136">
    <property type="protein sequence ID" value="KAF6223149.1"/>
    <property type="molecule type" value="Genomic_DNA"/>
</dbReference>
<dbReference type="AlphaFoldDB" id="A0A8H6CH66"/>
<keyword evidence="2" id="KW-1185">Reference proteome</keyword>
<dbReference type="PANTHER" id="PTHR35186:SF4">
    <property type="entry name" value="PRION-INHIBITION AND PROPAGATION HELO DOMAIN-CONTAINING PROTEIN"/>
    <property type="match status" value="1"/>
</dbReference>
<name>A0A8H6CH66_9LECA</name>
<sequence>MDEPSLDDLLKGLSDSALTIKNFVDDNEDLHHIQRSNKELQQAKQTRVANSLHKVRKHANALFRAIACGWSRQCHERHRAMLRLEPRCQEAYHALQSPSGVEKSVTRSAVPDIVITSGEVPSPEGSVPIEVTSICKTLAEVQPPVLQLSSDNRLFWRMEAPYNFLRPAQLGERTMSLDVVLEERRQLDPEDRIKLAVN</sequence>
<dbReference type="PANTHER" id="PTHR35186">
    <property type="entry name" value="ANK_REP_REGION DOMAIN-CONTAINING PROTEIN"/>
    <property type="match status" value="1"/>
</dbReference>
<evidence type="ECO:0000313" key="2">
    <source>
        <dbReference type="Proteomes" id="UP000578531"/>
    </source>
</evidence>
<protein>
    <submittedName>
        <fullName evidence="1">Uncharacterized protein</fullName>
    </submittedName>
</protein>
<proteinExistence type="predicted"/>
<reference evidence="1 2" key="1">
    <citation type="journal article" date="2020" name="Genomics">
        <title>Complete, high-quality genomes from long-read metagenomic sequencing of two wolf lichen thalli reveals enigmatic genome architecture.</title>
        <authorList>
            <person name="McKenzie S.K."/>
            <person name="Walston R.F."/>
            <person name="Allen J.L."/>
        </authorList>
    </citation>
    <scope>NUCLEOTIDE SEQUENCE [LARGE SCALE GENOMIC DNA]</scope>
    <source>
        <strain evidence="1">WasteWater2</strain>
    </source>
</reference>